<keyword evidence="2" id="KW-1185">Reference proteome</keyword>
<reference evidence="2" key="1">
    <citation type="journal article" date="2019" name="Int. J. Syst. Evol. Microbiol.">
        <title>The Global Catalogue of Microorganisms (GCM) 10K type strain sequencing project: providing services to taxonomists for standard genome sequencing and annotation.</title>
        <authorList>
            <consortium name="The Broad Institute Genomics Platform"/>
            <consortium name="The Broad Institute Genome Sequencing Center for Infectious Disease"/>
            <person name="Wu L."/>
            <person name="Ma J."/>
        </authorList>
    </citation>
    <scope>NUCLEOTIDE SEQUENCE [LARGE SCALE GENOMIC DNA]</scope>
    <source>
        <strain evidence="2">CGMCC 1.12664</strain>
    </source>
</reference>
<dbReference type="RefSeq" id="WP_188478539.1">
    <property type="nucleotide sequence ID" value="NZ_BMFJ01000002.1"/>
</dbReference>
<protein>
    <recommendedName>
        <fullName evidence="3">DUF2125 domain-containing protein</fullName>
    </recommendedName>
</protein>
<sequence length="328" mass="35941">MKRLLIVILVASGLWFGYWFVGAYTARQGFANWFETRRAEGWVADYADFALRGFPNRFDATWTDLTLADPDTGLAWDLPLFQILALSYRPNHVIAVWPHEMQIATPEEKFTLTSDALRASLRLSGSALELERAVMEGTALRLSGAETAAMEDLHLAAERTGDATYRYGIRATGITPPAARLSQLVGTEALPETMQLLSLDAHVTFDKAWDRTAIDIARPQPRRIDLTAFEAAWGVMRIRLAGKLDVDEAGRATGDIALRAERWRDMLQIAQDSGAIPEAAASAITAFLGMGAQSSGNPDALDVTVTLRNGTAFLGFIPLGPVPPIRLR</sequence>
<gene>
    <name evidence="1" type="ORF">GCM10011360_29220</name>
</gene>
<dbReference type="Pfam" id="PF09898">
    <property type="entry name" value="DUF2125"/>
    <property type="match status" value="1"/>
</dbReference>
<dbReference type="AlphaFoldDB" id="A0A917AB92"/>
<comment type="caution">
    <text evidence="1">The sequence shown here is derived from an EMBL/GenBank/DDBJ whole genome shotgun (WGS) entry which is preliminary data.</text>
</comment>
<evidence type="ECO:0008006" key="3">
    <source>
        <dbReference type="Google" id="ProtNLM"/>
    </source>
</evidence>
<evidence type="ECO:0000313" key="2">
    <source>
        <dbReference type="Proteomes" id="UP000612855"/>
    </source>
</evidence>
<proteinExistence type="predicted"/>
<organism evidence="1 2">
    <name type="scientific">Primorskyibacter flagellatus</name>
    <dbReference type="NCBI Taxonomy" id="1387277"/>
    <lineage>
        <taxon>Bacteria</taxon>
        <taxon>Pseudomonadati</taxon>
        <taxon>Pseudomonadota</taxon>
        <taxon>Alphaproteobacteria</taxon>
        <taxon>Rhodobacterales</taxon>
        <taxon>Roseobacteraceae</taxon>
        <taxon>Primorskyibacter</taxon>
    </lineage>
</organism>
<dbReference type="InterPro" id="IPR018666">
    <property type="entry name" value="DUF2125"/>
</dbReference>
<dbReference type="Proteomes" id="UP000612855">
    <property type="component" value="Unassembled WGS sequence"/>
</dbReference>
<dbReference type="EMBL" id="BMFJ01000002">
    <property type="protein sequence ID" value="GGE39734.1"/>
    <property type="molecule type" value="Genomic_DNA"/>
</dbReference>
<name>A0A917AB92_9RHOB</name>
<evidence type="ECO:0000313" key="1">
    <source>
        <dbReference type="EMBL" id="GGE39734.1"/>
    </source>
</evidence>
<accession>A0A917AB92</accession>